<keyword evidence="4" id="KW-1003">Cell membrane</keyword>
<accession>A0ABP4XZ25</accession>
<dbReference type="EMBL" id="BAAAOB010000005">
    <property type="protein sequence ID" value="GAA1798772.1"/>
    <property type="molecule type" value="Genomic_DNA"/>
</dbReference>
<feature type="transmembrane region" description="Helical" evidence="8">
    <location>
        <begin position="233"/>
        <end position="252"/>
    </location>
</feature>
<keyword evidence="3" id="KW-0813">Transport</keyword>
<dbReference type="Pfam" id="PF01594">
    <property type="entry name" value="AI-2E_transport"/>
    <property type="match status" value="1"/>
</dbReference>
<feature type="transmembrane region" description="Helical" evidence="8">
    <location>
        <begin position="258"/>
        <end position="287"/>
    </location>
</feature>
<dbReference type="InterPro" id="IPR002549">
    <property type="entry name" value="AI-2E-like"/>
</dbReference>
<feature type="transmembrane region" description="Helical" evidence="8">
    <location>
        <begin position="294"/>
        <end position="315"/>
    </location>
</feature>
<keyword evidence="5 8" id="KW-0812">Transmembrane</keyword>
<name>A0ABP4XZ25_9MICO</name>
<evidence type="ECO:0000256" key="1">
    <source>
        <dbReference type="ARBA" id="ARBA00004651"/>
    </source>
</evidence>
<keyword evidence="6 8" id="KW-1133">Transmembrane helix</keyword>
<dbReference type="PANTHER" id="PTHR21716:SF53">
    <property type="entry name" value="PERMEASE PERM-RELATED"/>
    <property type="match status" value="1"/>
</dbReference>
<comment type="similarity">
    <text evidence="2">Belongs to the autoinducer-2 exporter (AI-2E) (TC 2.A.86) family.</text>
</comment>
<feature type="transmembrane region" description="Helical" evidence="8">
    <location>
        <begin position="57"/>
        <end position="75"/>
    </location>
</feature>
<evidence type="ECO:0000313" key="9">
    <source>
        <dbReference type="EMBL" id="GAA1798772.1"/>
    </source>
</evidence>
<dbReference type="Proteomes" id="UP001500851">
    <property type="component" value="Unassembled WGS sequence"/>
</dbReference>
<evidence type="ECO:0000256" key="8">
    <source>
        <dbReference type="SAM" id="Phobius"/>
    </source>
</evidence>
<evidence type="ECO:0000256" key="6">
    <source>
        <dbReference type="ARBA" id="ARBA00022989"/>
    </source>
</evidence>
<reference evidence="10" key="1">
    <citation type="journal article" date="2019" name="Int. J. Syst. Evol. Microbiol.">
        <title>The Global Catalogue of Microorganisms (GCM) 10K type strain sequencing project: providing services to taxonomists for standard genome sequencing and annotation.</title>
        <authorList>
            <consortium name="The Broad Institute Genomics Platform"/>
            <consortium name="The Broad Institute Genome Sequencing Center for Infectious Disease"/>
            <person name="Wu L."/>
            <person name="Ma J."/>
        </authorList>
    </citation>
    <scope>NUCLEOTIDE SEQUENCE [LARGE SCALE GENOMIC DNA]</scope>
    <source>
        <strain evidence="10">JCM 14736</strain>
    </source>
</reference>
<evidence type="ECO:0000256" key="2">
    <source>
        <dbReference type="ARBA" id="ARBA00009773"/>
    </source>
</evidence>
<sequence>MADTSPETGAPEAETGRNAAQELPLGVRVAAAWSWRLIAIGLACAALLWLIAQVRIIVIPVLIAILLTALLEPIVRWFERRGMPRWMGVVAALLALIASVTLLVWLIVSQFRNGFDDVAAKAETSLQGALAWLESGPFGISADKIQGYLDQGLKAIQDHQSEIWSGALGIATGAGHFITGSLLTLFSLIFLLFDGKRIWFWVLGFLPKSAHAPVDTAGRAGWVSVGQYARVQILVALVNAIGIGVGSALLGVPLAVPIGILVFLGSFIPFLGAISTGAVAVFVALVYNGPINALILLIVVILVHQLESHVLQPLIMGNAVQVHPLGVVLAVATGALLAGIPGALFAVPIAAAANSVVNVLAHRRWESGRDPVDDFHINEKRTRLVKQRARHAARLGRRNGAA</sequence>
<evidence type="ECO:0000313" key="10">
    <source>
        <dbReference type="Proteomes" id="UP001500851"/>
    </source>
</evidence>
<evidence type="ECO:0000256" key="7">
    <source>
        <dbReference type="ARBA" id="ARBA00023136"/>
    </source>
</evidence>
<feature type="transmembrane region" description="Helical" evidence="8">
    <location>
        <begin position="87"/>
        <end position="108"/>
    </location>
</feature>
<evidence type="ECO:0000256" key="5">
    <source>
        <dbReference type="ARBA" id="ARBA00022692"/>
    </source>
</evidence>
<evidence type="ECO:0000256" key="4">
    <source>
        <dbReference type="ARBA" id="ARBA00022475"/>
    </source>
</evidence>
<proteinExistence type="inferred from homology"/>
<dbReference type="PANTHER" id="PTHR21716">
    <property type="entry name" value="TRANSMEMBRANE PROTEIN"/>
    <property type="match status" value="1"/>
</dbReference>
<comment type="subcellular location">
    <subcellularLocation>
        <location evidence="1">Cell membrane</location>
        <topology evidence="1">Multi-pass membrane protein</topology>
    </subcellularLocation>
</comment>
<feature type="transmembrane region" description="Helical" evidence="8">
    <location>
        <begin position="327"/>
        <end position="360"/>
    </location>
</feature>
<protein>
    <submittedName>
        <fullName evidence="9">AI-2E family transporter</fullName>
    </submittedName>
</protein>
<evidence type="ECO:0000256" key="3">
    <source>
        <dbReference type="ARBA" id="ARBA00022448"/>
    </source>
</evidence>
<gene>
    <name evidence="9" type="ORF">GCM10009768_29780</name>
</gene>
<comment type="caution">
    <text evidence="9">The sequence shown here is derived from an EMBL/GenBank/DDBJ whole genome shotgun (WGS) entry which is preliminary data.</text>
</comment>
<organism evidence="9 10">
    <name type="scientific">Leucobacter iarius</name>
    <dbReference type="NCBI Taxonomy" id="333963"/>
    <lineage>
        <taxon>Bacteria</taxon>
        <taxon>Bacillati</taxon>
        <taxon>Actinomycetota</taxon>
        <taxon>Actinomycetes</taxon>
        <taxon>Micrococcales</taxon>
        <taxon>Microbacteriaceae</taxon>
        <taxon>Leucobacter</taxon>
    </lineage>
</organism>
<keyword evidence="10" id="KW-1185">Reference proteome</keyword>
<feature type="transmembrane region" description="Helical" evidence="8">
    <location>
        <begin position="33"/>
        <end position="51"/>
    </location>
</feature>
<keyword evidence="7 8" id="KW-0472">Membrane</keyword>
<feature type="transmembrane region" description="Helical" evidence="8">
    <location>
        <begin position="174"/>
        <end position="193"/>
    </location>
</feature>